<dbReference type="InterPro" id="IPR052812">
    <property type="entry name" value="Plant_DnaJ_domain"/>
</dbReference>
<keyword evidence="5" id="KW-1185">Reference proteome</keyword>
<dbReference type="InterPro" id="IPR036869">
    <property type="entry name" value="J_dom_sf"/>
</dbReference>
<dbReference type="PROSITE" id="PS00636">
    <property type="entry name" value="DNAJ_1"/>
    <property type="match status" value="1"/>
</dbReference>
<evidence type="ECO:0000313" key="5">
    <source>
        <dbReference type="Proteomes" id="UP000789595"/>
    </source>
</evidence>
<dbReference type="PANTHER" id="PTHR44272">
    <property type="entry name" value="DNAJ DOMAIN (PROKARYOTIC HEAT SHOCK PROTEIN)"/>
    <property type="match status" value="1"/>
</dbReference>
<dbReference type="CDD" id="cd06257">
    <property type="entry name" value="DnaJ"/>
    <property type="match status" value="1"/>
</dbReference>
<protein>
    <recommendedName>
        <fullName evidence="2">J domain-containing protein</fullName>
    </recommendedName>
</protein>
<organism evidence="3">
    <name type="scientific">Pelagomonas calceolata</name>
    <dbReference type="NCBI Taxonomy" id="35677"/>
    <lineage>
        <taxon>Eukaryota</taxon>
        <taxon>Sar</taxon>
        <taxon>Stramenopiles</taxon>
        <taxon>Ochrophyta</taxon>
        <taxon>Pelagophyceae</taxon>
        <taxon>Pelagomonadales</taxon>
        <taxon>Pelagomonadaceae</taxon>
        <taxon>Pelagomonas</taxon>
    </lineage>
</organism>
<keyword evidence="1" id="KW-0175">Coiled coil</keyword>
<evidence type="ECO:0000259" key="2">
    <source>
        <dbReference type="PROSITE" id="PS50076"/>
    </source>
</evidence>
<dbReference type="Gene3D" id="1.10.287.110">
    <property type="entry name" value="DnaJ domain"/>
    <property type="match status" value="1"/>
</dbReference>
<dbReference type="OrthoDB" id="10250354at2759"/>
<dbReference type="PANTHER" id="PTHR44272:SF3">
    <property type="entry name" value="J DOMAIN-CONTAINING PROTEIN"/>
    <property type="match status" value="1"/>
</dbReference>
<feature type="non-terminal residue" evidence="3">
    <location>
        <position position="1"/>
    </location>
</feature>
<dbReference type="SUPFAM" id="SSF46565">
    <property type="entry name" value="Chaperone J-domain"/>
    <property type="match status" value="1"/>
</dbReference>
<evidence type="ECO:0000313" key="4">
    <source>
        <dbReference type="EMBL" id="CAH0364779.1"/>
    </source>
</evidence>
<sequence length="432" mass="46531">HRCVLHIKNEHRRVSSAGVDKWHRLDVLEMSESAAAAPTAADAAAAPAAAPAAAAQDLYAVLGCAKGDDAPVITKRYRKLALKYHPDRNRGEGQEEAAEKFRAVSDAYAVLSDPNRRRQYDLHGSTTDEASNTHAFESVDVKSQSWATRFLLAQVSKIGIPVPTTVAADVLSTACELSSDIASVPLLIPGAAQRGTVKIGSAAFFRVTISNSMQERGLLLAASSKRRNDKFRILVFDGKGNIRRQAESLQPEDKKRPPRCRLFVVPVPTLLVGAPFPAAQENLPPVCAALDTMEERAAMAPPFDATGDVLVAFYSDNLLSSLEYTLACAPAVLDEGRLEALEASAAGLRERKEALQAFGERFSTQFDDYVAKKAALDEAEARLRALQDEARTQAEENSKARSVHADAERGLLDAAFAECAAPPAPPPPPKKK</sequence>
<feature type="non-terminal residue" evidence="3">
    <location>
        <position position="432"/>
    </location>
</feature>
<dbReference type="InterPro" id="IPR018253">
    <property type="entry name" value="DnaJ_domain_CS"/>
</dbReference>
<dbReference type="Pfam" id="PF00226">
    <property type="entry name" value="DnaJ"/>
    <property type="match status" value="1"/>
</dbReference>
<accession>A0A7S4E5M3</accession>
<dbReference type="PROSITE" id="PS50076">
    <property type="entry name" value="DNAJ_2"/>
    <property type="match status" value="1"/>
</dbReference>
<proteinExistence type="predicted"/>
<dbReference type="AlphaFoldDB" id="A0A7S4E5M3"/>
<reference evidence="4" key="2">
    <citation type="submission" date="2021-11" db="EMBL/GenBank/DDBJ databases">
        <authorList>
            <consortium name="Genoscope - CEA"/>
            <person name="William W."/>
        </authorList>
    </citation>
    <scope>NUCLEOTIDE SEQUENCE</scope>
</reference>
<dbReference type="EMBL" id="CAKKNE010000001">
    <property type="protein sequence ID" value="CAH0364779.1"/>
    <property type="molecule type" value="Genomic_DNA"/>
</dbReference>
<reference evidence="3" key="1">
    <citation type="submission" date="2021-01" db="EMBL/GenBank/DDBJ databases">
        <authorList>
            <person name="Corre E."/>
            <person name="Pelletier E."/>
            <person name="Niang G."/>
            <person name="Scheremetjew M."/>
            <person name="Finn R."/>
            <person name="Kale V."/>
            <person name="Holt S."/>
            <person name="Cochrane G."/>
            <person name="Meng A."/>
            <person name="Brown T."/>
            <person name="Cohen L."/>
        </authorList>
    </citation>
    <scope>NUCLEOTIDE SEQUENCE</scope>
    <source>
        <strain evidence="3">CCMP1756</strain>
    </source>
</reference>
<dbReference type="Proteomes" id="UP000789595">
    <property type="component" value="Unassembled WGS sequence"/>
</dbReference>
<evidence type="ECO:0000256" key="1">
    <source>
        <dbReference type="SAM" id="Coils"/>
    </source>
</evidence>
<feature type="domain" description="J" evidence="2">
    <location>
        <begin position="57"/>
        <end position="124"/>
    </location>
</feature>
<feature type="coiled-coil region" evidence="1">
    <location>
        <begin position="338"/>
        <end position="396"/>
    </location>
</feature>
<dbReference type="EMBL" id="HBIW01008758">
    <property type="protein sequence ID" value="CAE0692003.1"/>
    <property type="molecule type" value="Transcribed_RNA"/>
</dbReference>
<dbReference type="SMART" id="SM00271">
    <property type="entry name" value="DnaJ"/>
    <property type="match status" value="1"/>
</dbReference>
<gene>
    <name evidence="3" type="ORF">PCAL00307_LOCUS7439</name>
    <name evidence="4" type="ORF">PECAL_1P11580</name>
</gene>
<evidence type="ECO:0000313" key="3">
    <source>
        <dbReference type="EMBL" id="CAE0692003.1"/>
    </source>
</evidence>
<dbReference type="InterPro" id="IPR001623">
    <property type="entry name" value="DnaJ_domain"/>
</dbReference>
<name>A0A7S4E5M3_9STRA</name>
<dbReference type="PRINTS" id="PR00625">
    <property type="entry name" value="JDOMAIN"/>
</dbReference>